<dbReference type="SUPFAM" id="SSF64593">
    <property type="entry name" value="Intermediate filament protein, coiled coil region"/>
    <property type="match status" value="2"/>
</dbReference>
<protein>
    <submittedName>
        <fullName evidence="10">Uncharacterized protein</fullName>
    </submittedName>
</protein>
<accession>A0AAV7TV42</accession>
<evidence type="ECO:0000256" key="5">
    <source>
        <dbReference type="RuleBase" id="RU000685"/>
    </source>
</evidence>
<name>A0AAV7TV42_PLEWA</name>
<dbReference type="GO" id="GO:0031507">
    <property type="term" value="P:heterochromatin formation"/>
    <property type="evidence" value="ECO:0007669"/>
    <property type="project" value="TreeGrafter"/>
</dbReference>
<dbReference type="PROSITE" id="PS00226">
    <property type="entry name" value="IF_ROD_1"/>
    <property type="match status" value="1"/>
</dbReference>
<dbReference type="Pfam" id="PF00038">
    <property type="entry name" value="Filament"/>
    <property type="match status" value="1"/>
</dbReference>
<comment type="caution">
    <text evidence="10">The sequence shown here is derived from an EMBL/GenBank/DDBJ whole genome shotgun (WGS) entry which is preliminary data.</text>
</comment>
<evidence type="ECO:0000259" key="8">
    <source>
        <dbReference type="PROSITE" id="PS51841"/>
    </source>
</evidence>
<sequence length="593" mass="67684">MSTSTPTSTSRVGERSSSTSSFQSPSSPTRLSRMQEKEELRHLNDRLAAYIERARALEADKQLLRVELHERVETASREQSNLRLLYETELADARKMLDTMANERARLQVELGQTREDHRQLQARNSKKEADLNHALSHLRDLEALLNSKEAELATALGAKRSLEGQLHDLKDQLASLECSKRDTAKQLHDEMLRRVDLENKIQTLKEQMEFQKSIHDQELSETKKRHETKIVEIDSGRRVEFENKLAEALQQLRSDHEEQIQDYKDELERTFSAKLENAQLAAAKNGDYASAAREEMTAVQTRIESLTTQVTEYQRRNTALENQVKELQEALAVERDMNRRRLNDKDREVSDMRQKLQAHLEEYEQLLDVKLALDMEIHAYRKMLEGEEQRMNLSPSPSGRSPTSRSSTSRGSYGLRGKKRKLNEGELGDVRSHLKIVQHASSTGIVSIEEVDTDGKFISIKNNSPEDQSMNGWTLKRQLGNMSEITYKFPSRFLLKAGQTVSIWGAGAGVGHNPPSDLVWKAQKSWGMGDNVVVVLTDSNGEEVAERTVSWVSQGGADESEEFLEFDEEVLRQTEFRHPSKRRKKKCSCAII</sequence>
<evidence type="ECO:0000256" key="3">
    <source>
        <dbReference type="ARBA" id="ARBA00023289"/>
    </source>
</evidence>
<dbReference type="SUPFAM" id="SSF74853">
    <property type="entry name" value="Lamin A/C globular tail domain"/>
    <property type="match status" value="1"/>
</dbReference>
<dbReference type="SMART" id="SM01391">
    <property type="entry name" value="Filament"/>
    <property type="match status" value="1"/>
</dbReference>
<dbReference type="GO" id="GO:0005200">
    <property type="term" value="F:structural constituent of cytoskeleton"/>
    <property type="evidence" value="ECO:0007669"/>
    <property type="project" value="TreeGrafter"/>
</dbReference>
<dbReference type="GO" id="GO:0090435">
    <property type="term" value="P:protein localization to nuclear envelope"/>
    <property type="evidence" value="ECO:0007669"/>
    <property type="project" value="TreeGrafter"/>
</dbReference>
<feature type="coiled-coil region" evidence="6">
    <location>
        <begin position="239"/>
        <end position="374"/>
    </location>
</feature>
<dbReference type="Proteomes" id="UP001066276">
    <property type="component" value="Chromosome 3_2"/>
</dbReference>
<evidence type="ECO:0000259" key="9">
    <source>
        <dbReference type="PROSITE" id="PS51842"/>
    </source>
</evidence>
<evidence type="ECO:0000313" key="11">
    <source>
        <dbReference type="Proteomes" id="UP001066276"/>
    </source>
</evidence>
<dbReference type="InterPro" id="IPR018039">
    <property type="entry name" value="IF_conserved"/>
</dbReference>
<dbReference type="InterPro" id="IPR039008">
    <property type="entry name" value="IF_rod_dom"/>
</dbReference>
<dbReference type="GO" id="GO:0051664">
    <property type="term" value="P:nuclear pore localization"/>
    <property type="evidence" value="ECO:0007669"/>
    <property type="project" value="TreeGrafter"/>
</dbReference>
<keyword evidence="11" id="KW-1185">Reference proteome</keyword>
<keyword evidence="2 6" id="KW-0175">Coiled coil</keyword>
<dbReference type="PROSITE" id="PS51842">
    <property type="entry name" value="IF_ROD_2"/>
    <property type="match status" value="1"/>
</dbReference>
<feature type="region of interest" description="Disordered" evidence="7">
    <location>
        <begin position="389"/>
        <end position="425"/>
    </location>
</feature>
<reference evidence="10" key="1">
    <citation type="journal article" date="2022" name="bioRxiv">
        <title>Sequencing and chromosome-scale assembly of the giantPleurodeles waltlgenome.</title>
        <authorList>
            <person name="Brown T."/>
            <person name="Elewa A."/>
            <person name="Iarovenko S."/>
            <person name="Subramanian E."/>
            <person name="Araus A.J."/>
            <person name="Petzold A."/>
            <person name="Susuki M."/>
            <person name="Suzuki K.-i.T."/>
            <person name="Hayashi T."/>
            <person name="Toyoda A."/>
            <person name="Oliveira C."/>
            <person name="Osipova E."/>
            <person name="Leigh N.D."/>
            <person name="Simon A."/>
            <person name="Yun M.H."/>
        </authorList>
    </citation>
    <scope>NUCLEOTIDE SEQUENCE</scope>
    <source>
        <strain evidence="10">20211129_DDA</strain>
        <tissue evidence="10">Liver</tissue>
    </source>
</reference>
<keyword evidence="1 5" id="KW-0403">Intermediate filament</keyword>
<dbReference type="EMBL" id="JANPWB010000006">
    <property type="protein sequence ID" value="KAJ1180316.1"/>
    <property type="molecule type" value="Genomic_DNA"/>
</dbReference>
<dbReference type="PROSITE" id="PS51841">
    <property type="entry name" value="LTD"/>
    <property type="match status" value="1"/>
</dbReference>
<evidence type="ECO:0000256" key="7">
    <source>
        <dbReference type="SAM" id="MobiDB-lite"/>
    </source>
</evidence>
<proteinExistence type="inferred from homology"/>
<feature type="compositionally biased region" description="Low complexity" evidence="7">
    <location>
        <begin position="395"/>
        <end position="413"/>
    </location>
</feature>
<dbReference type="AlphaFoldDB" id="A0AAV7TV42"/>
<dbReference type="Pfam" id="PF00932">
    <property type="entry name" value="LTD"/>
    <property type="match status" value="1"/>
</dbReference>
<evidence type="ECO:0000256" key="2">
    <source>
        <dbReference type="ARBA" id="ARBA00023054"/>
    </source>
</evidence>
<feature type="region of interest" description="Disordered" evidence="7">
    <location>
        <begin position="1"/>
        <end position="38"/>
    </location>
</feature>
<gene>
    <name evidence="10" type="ORF">NDU88_005538</name>
</gene>
<organism evidence="10 11">
    <name type="scientific">Pleurodeles waltl</name>
    <name type="common">Iberian ribbed newt</name>
    <dbReference type="NCBI Taxonomy" id="8319"/>
    <lineage>
        <taxon>Eukaryota</taxon>
        <taxon>Metazoa</taxon>
        <taxon>Chordata</taxon>
        <taxon>Craniata</taxon>
        <taxon>Vertebrata</taxon>
        <taxon>Euteleostomi</taxon>
        <taxon>Amphibia</taxon>
        <taxon>Batrachia</taxon>
        <taxon>Caudata</taxon>
        <taxon>Salamandroidea</taxon>
        <taxon>Salamandridae</taxon>
        <taxon>Pleurodelinae</taxon>
        <taxon>Pleurodeles</taxon>
    </lineage>
</organism>
<feature type="compositionally biased region" description="Low complexity" evidence="7">
    <location>
        <begin position="7"/>
        <end position="32"/>
    </location>
</feature>
<dbReference type="Gene3D" id="2.60.40.1260">
    <property type="entry name" value="Lamin Tail domain"/>
    <property type="match status" value="1"/>
</dbReference>
<feature type="domain" description="IF rod" evidence="9">
    <location>
        <begin position="36"/>
        <end position="392"/>
    </location>
</feature>
<evidence type="ECO:0000256" key="4">
    <source>
        <dbReference type="ARBA" id="ARBA00024186"/>
    </source>
</evidence>
<dbReference type="PANTHER" id="PTHR45721:SF16">
    <property type="entry name" value="LAMIN-L(III)"/>
    <property type="match status" value="1"/>
</dbReference>
<evidence type="ECO:0000256" key="6">
    <source>
        <dbReference type="SAM" id="Coils"/>
    </source>
</evidence>
<dbReference type="GO" id="GO:0005882">
    <property type="term" value="C:intermediate filament"/>
    <property type="evidence" value="ECO:0007669"/>
    <property type="project" value="UniProtKB-KW"/>
</dbReference>
<dbReference type="PANTHER" id="PTHR45721">
    <property type="entry name" value="LAMIN DM0-RELATED"/>
    <property type="match status" value="1"/>
</dbReference>
<comment type="similarity">
    <text evidence="5">Belongs to the intermediate filament family.</text>
</comment>
<evidence type="ECO:0000313" key="10">
    <source>
        <dbReference type="EMBL" id="KAJ1180316.1"/>
    </source>
</evidence>
<dbReference type="InterPro" id="IPR001322">
    <property type="entry name" value="Lamin_tail_dom"/>
</dbReference>
<keyword evidence="3" id="KW-0636">Prenylation</keyword>
<dbReference type="GO" id="GO:0006998">
    <property type="term" value="P:nuclear envelope organization"/>
    <property type="evidence" value="ECO:0007669"/>
    <property type="project" value="TreeGrafter"/>
</dbReference>
<dbReference type="Gene3D" id="1.20.5.170">
    <property type="match status" value="1"/>
</dbReference>
<keyword evidence="3" id="KW-0449">Lipoprotein</keyword>
<dbReference type="Gene3D" id="1.20.5.1160">
    <property type="entry name" value="Vasodilator-stimulated phosphoprotein"/>
    <property type="match status" value="2"/>
</dbReference>
<comment type="subcellular location">
    <subcellularLocation>
        <location evidence="4">Nucleus lamina</location>
    </subcellularLocation>
</comment>
<evidence type="ECO:0000256" key="1">
    <source>
        <dbReference type="ARBA" id="ARBA00022754"/>
    </source>
</evidence>
<dbReference type="InterPro" id="IPR036415">
    <property type="entry name" value="Lamin_tail_dom_sf"/>
</dbReference>
<dbReference type="GO" id="GO:0007097">
    <property type="term" value="P:nuclear migration"/>
    <property type="evidence" value="ECO:0007669"/>
    <property type="project" value="TreeGrafter"/>
</dbReference>
<dbReference type="GO" id="GO:0005652">
    <property type="term" value="C:nuclear lamina"/>
    <property type="evidence" value="ECO:0007669"/>
    <property type="project" value="UniProtKB-SubCell"/>
</dbReference>
<feature type="domain" description="LTD" evidence="8">
    <location>
        <begin position="435"/>
        <end position="554"/>
    </location>
</feature>